<dbReference type="SUPFAM" id="SSF103473">
    <property type="entry name" value="MFS general substrate transporter"/>
    <property type="match status" value="1"/>
</dbReference>
<organism evidence="6 7">
    <name type="scientific">Nonomuraea phyllanthi</name>
    <dbReference type="NCBI Taxonomy" id="2219224"/>
    <lineage>
        <taxon>Bacteria</taxon>
        <taxon>Bacillati</taxon>
        <taxon>Actinomycetota</taxon>
        <taxon>Actinomycetes</taxon>
        <taxon>Streptosporangiales</taxon>
        <taxon>Streptosporangiaceae</taxon>
        <taxon>Nonomuraea</taxon>
    </lineage>
</organism>
<evidence type="ECO:0000256" key="4">
    <source>
        <dbReference type="ARBA" id="ARBA00023136"/>
    </source>
</evidence>
<dbReference type="GO" id="GO:0005886">
    <property type="term" value="C:plasma membrane"/>
    <property type="evidence" value="ECO:0007669"/>
    <property type="project" value="UniProtKB-SubCell"/>
</dbReference>
<dbReference type="Pfam" id="PF07690">
    <property type="entry name" value="MFS_1"/>
    <property type="match status" value="1"/>
</dbReference>
<evidence type="ECO:0000259" key="5">
    <source>
        <dbReference type="PROSITE" id="PS50850"/>
    </source>
</evidence>
<dbReference type="EMBL" id="VDLX02000008">
    <property type="protein sequence ID" value="KAB8193150.1"/>
    <property type="molecule type" value="Genomic_DNA"/>
</dbReference>
<dbReference type="AlphaFoldDB" id="A0A5C4WC88"/>
<dbReference type="RefSeq" id="WP_139632605.1">
    <property type="nucleotide sequence ID" value="NZ_VDLX02000008.1"/>
</dbReference>
<evidence type="ECO:0000256" key="3">
    <source>
        <dbReference type="ARBA" id="ARBA00022989"/>
    </source>
</evidence>
<dbReference type="InterPro" id="IPR036259">
    <property type="entry name" value="MFS_trans_sf"/>
</dbReference>
<keyword evidence="3" id="KW-1133">Transmembrane helix</keyword>
<proteinExistence type="predicted"/>
<dbReference type="Proteomes" id="UP000312512">
    <property type="component" value="Unassembled WGS sequence"/>
</dbReference>
<evidence type="ECO:0000256" key="2">
    <source>
        <dbReference type="ARBA" id="ARBA00022692"/>
    </source>
</evidence>
<dbReference type="PANTHER" id="PTHR42718:SF42">
    <property type="entry name" value="EXPORT PROTEIN"/>
    <property type="match status" value="1"/>
</dbReference>
<keyword evidence="2" id="KW-0812">Transmembrane</keyword>
<keyword evidence="7" id="KW-1185">Reference proteome</keyword>
<name>A0A5C4WC88_9ACTN</name>
<feature type="domain" description="Major facilitator superfamily (MFS) profile" evidence="5">
    <location>
        <begin position="16"/>
        <end position="143"/>
    </location>
</feature>
<dbReference type="GO" id="GO:0022857">
    <property type="term" value="F:transmembrane transporter activity"/>
    <property type="evidence" value="ECO:0007669"/>
    <property type="project" value="InterPro"/>
</dbReference>
<evidence type="ECO:0000313" key="6">
    <source>
        <dbReference type="EMBL" id="KAB8193150.1"/>
    </source>
</evidence>
<dbReference type="PROSITE" id="PS50850">
    <property type="entry name" value="MFS"/>
    <property type="match status" value="1"/>
</dbReference>
<evidence type="ECO:0000256" key="1">
    <source>
        <dbReference type="ARBA" id="ARBA00004651"/>
    </source>
</evidence>
<gene>
    <name evidence="6" type="ORF">FH608_022845</name>
</gene>
<dbReference type="PANTHER" id="PTHR42718">
    <property type="entry name" value="MAJOR FACILITATOR SUPERFAMILY MULTIDRUG TRANSPORTER MFSC"/>
    <property type="match status" value="1"/>
</dbReference>
<comment type="subcellular location">
    <subcellularLocation>
        <location evidence="1">Cell membrane</location>
        <topology evidence="1">Multi-pass membrane protein</topology>
    </subcellularLocation>
</comment>
<keyword evidence="4" id="KW-0472">Membrane</keyword>
<dbReference type="OrthoDB" id="783189at2"/>
<dbReference type="Gene3D" id="1.20.1720.10">
    <property type="entry name" value="Multidrug resistance protein D"/>
    <property type="match status" value="1"/>
</dbReference>
<dbReference type="InterPro" id="IPR020846">
    <property type="entry name" value="MFS_dom"/>
</dbReference>
<sequence>MTVPTTTAAHRTGRLPLIAVCLGYFLVILDVTVISVAIPAIGADLRTGLTALQWIVDGYTLAFAGLLLLCGGLSDRLGGRRIFLTGLAVFTLASAGCGLAPSTGALIAARLVQGAGAALHASATAGGLAFLTAAALTVLTIRP</sequence>
<evidence type="ECO:0000313" key="7">
    <source>
        <dbReference type="Proteomes" id="UP000312512"/>
    </source>
</evidence>
<protein>
    <submittedName>
        <fullName evidence="6">MFS transporter</fullName>
    </submittedName>
</protein>
<dbReference type="InterPro" id="IPR011701">
    <property type="entry name" value="MFS"/>
</dbReference>
<accession>A0A5C4WC88</accession>
<comment type="caution">
    <text evidence="6">The sequence shown here is derived from an EMBL/GenBank/DDBJ whole genome shotgun (WGS) entry which is preliminary data.</text>
</comment>
<reference evidence="6 7" key="1">
    <citation type="submission" date="2019-10" db="EMBL/GenBank/DDBJ databases">
        <title>Nonomuraea sp. nov., isolated from Phyllanthus amarus.</title>
        <authorList>
            <person name="Klykleung N."/>
            <person name="Tanasupawat S."/>
        </authorList>
    </citation>
    <scope>NUCLEOTIDE SEQUENCE [LARGE SCALE GENOMIC DNA]</scope>
    <source>
        <strain evidence="6 7">PA1-10</strain>
    </source>
</reference>